<dbReference type="AlphaFoldDB" id="A0A161XLJ3"/>
<accession>A0A161XLJ3</accession>
<protein>
    <recommendedName>
        <fullName evidence="1">Methyltransferase domain-containing protein</fullName>
    </recommendedName>
</protein>
<dbReference type="Proteomes" id="UP000076503">
    <property type="component" value="Unassembled WGS sequence"/>
</dbReference>
<dbReference type="RefSeq" id="WP_063360324.1">
    <property type="nucleotide sequence ID" value="NZ_AUXZ01000040.1"/>
</dbReference>
<dbReference type="PATRIC" id="fig|1365251.3.peg.615"/>
<name>A0A161XLJ3_9GAMM</name>
<feature type="domain" description="Methyltransferase" evidence="1">
    <location>
        <begin position="26"/>
        <end position="139"/>
    </location>
</feature>
<dbReference type="OrthoDB" id="9792690at2"/>
<evidence type="ECO:0000313" key="2">
    <source>
        <dbReference type="EMBL" id="KZN53867.1"/>
    </source>
</evidence>
<dbReference type="CDD" id="cd02440">
    <property type="entry name" value="AdoMet_MTases"/>
    <property type="match status" value="1"/>
</dbReference>
<proteinExistence type="predicted"/>
<dbReference type="InterPro" id="IPR025714">
    <property type="entry name" value="Methyltranfer_dom"/>
</dbReference>
<evidence type="ECO:0000313" key="3">
    <source>
        <dbReference type="Proteomes" id="UP000076503"/>
    </source>
</evidence>
<evidence type="ECO:0000259" key="1">
    <source>
        <dbReference type="Pfam" id="PF13847"/>
    </source>
</evidence>
<organism evidence="2 3">
    <name type="scientific">Pseudoalteromonas luteoviolacea H33</name>
    <dbReference type="NCBI Taxonomy" id="1365251"/>
    <lineage>
        <taxon>Bacteria</taxon>
        <taxon>Pseudomonadati</taxon>
        <taxon>Pseudomonadota</taxon>
        <taxon>Gammaproteobacteria</taxon>
        <taxon>Alteromonadales</taxon>
        <taxon>Pseudoalteromonadaceae</taxon>
        <taxon>Pseudoalteromonas</taxon>
    </lineage>
</organism>
<dbReference type="PANTHER" id="PTHR43861">
    <property type="entry name" value="TRANS-ACONITATE 2-METHYLTRANSFERASE-RELATED"/>
    <property type="match status" value="1"/>
</dbReference>
<gene>
    <name evidence="2" type="ORF">N476_26515</name>
</gene>
<dbReference type="Gene3D" id="3.40.50.150">
    <property type="entry name" value="Vaccinia Virus protein VP39"/>
    <property type="match status" value="1"/>
</dbReference>
<dbReference type="Pfam" id="PF13847">
    <property type="entry name" value="Methyltransf_31"/>
    <property type="match status" value="1"/>
</dbReference>
<sequence length="237" mass="26520">MEYNSPLGKIKEQYLLSLLQLPASSDVLEVGCGNGKFLHQILEAYEANVVGVDIDAQLIEQAQSYCVDNFASDCFKFINQPIKEVDLPKDHFDLVVCNGSSHAFGDGESALESTFSEVLKLLKPGGRLLLGECYWKQQPDQSYLDVLGVTQDMYQTHHGNVKLAQEAGFTALYATTSSEDEWDNFEWSRIMSIHSLKGEPDCSSEIKLKAKQLGKWIDIYLGLGRDTLGYGFYILEK</sequence>
<reference evidence="2 3" key="1">
    <citation type="submission" date="2013-07" db="EMBL/GenBank/DDBJ databases">
        <title>Comparative Genomic and Metabolomic Analysis of Twelve Strains of Pseudoalteromonas luteoviolacea.</title>
        <authorList>
            <person name="Vynne N.G."/>
            <person name="Mansson M."/>
            <person name="Gram L."/>
        </authorList>
    </citation>
    <scope>NUCLEOTIDE SEQUENCE [LARGE SCALE GENOMIC DNA]</scope>
    <source>
        <strain evidence="2 3">H33</strain>
    </source>
</reference>
<dbReference type="EMBL" id="AUXZ01000040">
    <property type="protein sequence ID" value="KZN53867.1"/>
    <property type="molecule type" value="Genomic_DNA"/>
</dbReference>
<comment type="caution">
    <text evidence="2">The sequence shown here is derived from an EMBL/GenBank/DDBJ whole genome shotgun (WGS) entry which is preliminary data.</text>
</comment>
<dbReference type="InterPro" id="IPR029063">
    <property type="entry name" value="SAM-dependent_MTases_sf"/>
</dbReference>
<dbReference type="SUPFAM" id="SSF53335">
    <property type="entry name" value="S-adenosyl-L-methionine-dependent methyltransferases"/>
    <property type="match status" value="1"/>
</dbReference>